<sequence>MFVGVAGRVLEHQADASSFRVGGAVDMQCPSGVRVRSVPGCRIDFVIGLASGSRKLLGLRRPEAVVALRRAGFPGLGSLVTPFTGVPPGEPIAGETEESLCRDHERHRVGCGSVCASLSAVVSVRSWSSGIGRNPRVRLGKSIAGVVEHGSGGGSTGARAHIVGVVDHPYLATWLPLWLTMLSHTSTMPAVLAVGHASMGKGVGLTCVRPVGRTTAGAPILAPG</sequence>
<gene>
    <name evidence="1" type="ORF">B296_00015026</name>
</gene>
<dbReference type="EMBL" id="AMZH03001280">
    <property type="protein sequence ID" value="RRT79922.1"/>
    <property type="molecule type" value="Genomic_DNA"/>
</dbReference>
<name>A0A427AUJ3_ENSVE</name>
<organism evidence="1 2">
    <name type="scientific">Ensete ventricosum</name>
    <name type="common">Abyssinian banana</name>
    <name type="synonym">Musa ensete</name>
    <dbReference type="NCBI Taxonomy" id="4639"/>
    <lineage>
        <taxon>Eukaryota</taxon>
        <taxon>Viridiplantae</taxon>
        <taxon>Streptophyta</taxon>
        <taxon>Embryophyta</taxon>
        <taxon>Tracheophyta</taxon>
        <taxon>Spermatophyta</taxon>
        <taxon>Magnoliopsida</taxon>
        <taxon>Liliopsida</taxon>
        <taxon>Zingiberales</taxon>
        <taxon>Musaceae</taxon>
        <taxon>Ensete</taxon>
    </lineage>
</organism>
<proteinExistence type="predicted"/>
<comment type="caution">
    <text evidence="1">The sequence shown here is derived from an EMBL/GenBank/DDBJ whole genome shotgun (WGS) entry which is preliminary data.</text>
</comment>
<accession>A0A427AUJ3</accession>
<protein>
    <submittedName>
        <fullName evidence="1">Uncharacterized protein</fullName>
    </submittedName>
</protein>
<reference evidence="1 2" key="1">
    <citation type="journal article" date="2014" name="Agronomy (Basel)">
        <title>A Draft Genome Sequence for Ensete ventricosum, the Drought-Tolerant Tree Against Hunger.</title>
        <authorList>
            <person name="Harrison J."/>
            <person name="Moore K.A."/>
            <person name="Paszkiewicz K."/>
            <person name="Jones T."/>
            <person name="Grant M."/>
            <person name="Ambacheew D."/>
            <person name="Muzemil S."/>
            <person name="Studholme D.J."/>
        </authorList>
    </citation>
    <scope>NUCLEOTIDE SEQUENCE [LARGE SCALE GENOMIC DNA]</scope>
</reference>
<dbReference type="Proteomes" id="UP000287651">
    <property type="component" value="Unassembled WGS sequence"/>
</dbReference>
<evidence type="ECO:0000313" key="1">
    <source>
        <dbReference type="EMBL" id="RRT79922.1"/>
    </source>
</evidence>
<evidence type="ECO:0000313" key="2">
    <source>
        <dbReference type="Proteomes" id="UP000287651"/>
    </source>
</evidence>
<dbReference type="AlphaFoldDB" id="A0A427AUJ3"/>